<proteinExistence type="inferred from homology"/>
<evidence type="ECO:0000256" key="4">
    <source>
        <dbReference type="ARBA" id="ARBA00022692"/>
    </source>
</evidence>
<dbReference type="AlphaFoldDB" id="A0A0W0U177"/>
<sequence>MLSALLFIFVVVIAYLAGSVCSAVIVSRIFSLPDPRVTGSQNPGATNVLRLAGKKYALIVLIADMLKGLLPVVLAKALGAGPATISFTCFAAVMGHMYPVFFNFQGGKGVATAIGALLGFHFILGVMVIATWLLVANFSRYSSLASMAAVVLAPVYAIVTMSGVETLPPLLFIAMFILYKHRENITRLIDGEEPKIRFESHSLNEEISAALKEQVEEEKIEHAEELEHKKELKHMQATLENETSAAAPKAKPKSPRKKVTKKPKA</sequence>
<keyword evidence="14" id="KW-1185">Reference proteome</keyword>
<keyword evidence="6 10" id="KW-0443">Lipid metabolism</keyword>
<dbReference type="GO" id="GO:0008654">
    <property type="term" value="P:phospholipid biosynthetic process"/>
    <property type="evidence" value="ECO:0007669"/>
    <property type="project" value="UniProtKB-UniRule"/>
</dbReference>
<evidence type="ECO:0000313" key="14">
    <source>
        <dbReference type="Proteomes" id="UP000054698"/>
    </source>
</evidence>
<evidence type="ECO:0000256" key="1">
    <source>
        <dbReference type="ARBA" id="ARBA00022475"/>
    </source>
</evidence>
<organism evidence="12 14">
    <name type="scientific">Legionella feeleii</name>
    <dbReference type="NCBI Taxonomy" id="453"/>
    <lineage>
        <taxon>Bacteria</taxon>
        <taxon>Pseudomonadati</taxon>
        <taxon>Pseudomonadota</taxon>
        <taxon>Gammaproteobacteria</taxon>
        <taxon>Legionellales</taxon>
        <taxon>Legionellaceae</taxon>
        <taxon>Legionella</taxon>
    </lineage>
</organism>
<keyword evidence="2 10" id="KW-0444">Lipid biosynthesis</keyword>
<feature type="transmembrane region" description="Helical" evidence="10">
    <location>
        <begin position="113"/>
        <end position="135"/>
    </location>
</feature>
<keyword evidence="8 10" id="KW-0594">Phospholipid biosynthesis</keyword>
<dbReference type="PANTHER" id="PTHR30309:SF0">
    <property type="entry name" value="GLYCEROL-3-PHOSPHATE ACYLTRANSFERASE-RELATED"/>
    <property type="match status" value="1"/>
</dbReference>
<evidence type="ECO:0000313" key="15">
    <source>
        <dbReference type="Proteomes" id="UP000251942"/>
    </source>
</evidence>
<keyword evidence="5 10" id="KW-1133">Transmembrane helix</keyword>
<keyword evidence="1 10" id="KW-1003">Cell membrane</keyword>
<comment type="pathway">
    <text evidence="10">Lipid metabolism; phospholipid metabolism.</text>
</comment>
<evidence type="ECO:0000256" key="9">
    <source>
        <dbReference type="ARBA" id="ARBA00023264"/>
    </source>
</evidence>
<feature type="transmembrane region" description="Helical" evidence="10">
    <location>
        <begin position="155"/>
        <end position="179"/>
    </location>
</feature>
<feature type="compositionally biased region" description="Basic residues" evidence="11">
    <location>
        <begin position="250"/>
        <end position="265"/>
    </location>
</feature>
<dbReference type="Proteomes" id="UP000251942">
    <property type="component" value="Unassembled WGS sequence"/>
</dbReference>
<reference evidence="13 15" key="2">
    <citation type="submission" date="2018-06" db="EMBL/GenBank/DDBJ databases">
        <authorList>
            <consortium name="Pathogen Informatics"/>
            <person name="Doyle S."/>
        </authorList>
    </citation>
    <scope>NUCLEOTIDE SEQUENCE [LARGE SCALE GENOMIC DNA]</scope>
    <source>
        <strain evidence="13 15">NCTC12022</strain>
    </source>
</reference>
<dbReference type="UniPathway" id="UPA00085"/>
<keyword evidence="4 10" id="KW-0812">Transmembrane</keyword>
<evidence type="ECO:0000256" key="8">
    <source>
        <dbReference type="ARBA" id="ARBA00023209"/>
    </source>
</evidence>
<reference evidence="12 14" key="1">
    <citation type="submission" date="2015-11" db="EMBL/GenBank/DDBJ databases">
        <title>Genomic analysis of 38 Legionella species identifies large and diverse effector repertoires.</title>
        <authorList>
            <person name="Burstein D."/>
            <person name="Amaro F."/>
            <person name="Zusman T."/>
            <person name="Lifshitz Z."/>
            <person name="Cohen O."/>
            <person name="Gilbert J.A."/>
            <person name="Pupko T."/>
            <person name="Shuman H.A."/>
            <person name="Segal G."/>
        </authorList>
    </citation>
    <scope>NUCLEOTIDE SEQUENCE [LARGE SCALE GENOMIC DNA]</scope>
    <source>
        <strain evidence="12 14">WO-44C</strain>
    </source>
</reference>
<dbReference type="HAMAP" id="MF_01043">
    <property type="entry name" value="PlsY"/>
    <property type="match status" value="1"/>
</dbReference>
<dbReference type="EMBL" id="UASS01000010">
    <property type="protein sequence ID" value="SPX60531.1"/>
    <property type="molecule type" value="Genomic_DNA"/>
</dbReference>
<dbReference type="RefSeq" id="WP_058444822.1">
    <property type="nucleotide sequence ID" value="NZ_CAAAHT010000027.1"/>
</dbReference>
<keyword evidence="3 10" id="KW-0808">Transferase</keyword>
<evidence type="ECO:0000256" key="7">
    <source>
        <dbReference type="ARBA" id="ARBA00023136"/>
    </source>
</evidence>
<gene>
    <name evidence="10 13" type="primary">plsY</name>
    <name evidence="12" type="ORF">Lfee_1164</name>
    <name evidence="13" type="ORF">NCTC12022_01263</name>
</gene>
<dbReference type="Proteomes" id="UP000054698">
    <property type="component" value="Unassembled WGS sequence"/>
</dbReference>
<feature type="transmembrane region" description="Helical" evidence="10">
    <location>
        <begin position="6"/>
        <end position="26"/>
    </location>
</feature>
<feature type="transmembrane region" description="Helical" evidence="10">
    <location>
        <begin position="56"/>
        <end position="74"/>
    </location>
</feature>
<keyword evidence="9 10" id="KW-1208">Phospholipid metabolism</keyword>
<dbReference type="EC" id="2.3.1.275" evidence="10"/>
<evidence type="ECO:0000256" key="2">
    <source>
        <dbReference type="ARBA" id="ARBA00022516"/>
    </source>
</evidence>
<dbReference type="GO" id="GO:0005886">
    <property type="term" value="C:plasma membrane"/>
    <property type="evidence" value="ECO:0007669"/>
    <property type="project" value="UniProtKB-SubCell"/>
</dbReference>
<dbReference type="OrthoDB" id="9777124at2"/>
<name>A0A0W0U177_9GAMM</name>
<evidence type="ECO:0000313" key="13">
    <source>
        <dbReference type="EMBL" id="SPX60531.1"/>
    </source>
</evidence>
<feature type="transmembrane region" description="Helical" evidence="10">
    <location>
        <begin position="80"/>
        <end position="101"/>
    </location>
</feature>
<dbReference type="SMART" id="SM01207">
    <property type="entry name" value="G3P_acyltransf"/>
    <property type="match status" value="1"/>
</dbReference>
<evidence type="ECO:0000256" key="6">
    <source>
        <dbReference type="ARBA" id="ARBA00023098"/>
    </source>
</evidence>
<keyword evidence="7 10" id="KW-0472">Membrane</keyword>
<accession>A0A0W0U177</accession>
<evidence type="ECO:0000313" key="12">
    <source>
        <dbReference type="EMBL" id="KTD01225.1"/>
    </source>
</evidence>
<protein>
    <recommendedName>
        <fullName evidence="10">Glycerol-3-phosphate acyltransferase</fullName>
    </recommendedName>
    <alternativeName>
        <fullName evidence="10">Acyl-PO4 G3P acyltransferase</fullName>
    </alternativeName>
    <alternativeName>
        <fullName evidence="10">Acyl-phosphate--glycerol-3-phosphate acyltransferase</fullName>
    </alternativeName>
    <alternativeName>
        <fullName evidence="10">G3P acyltransferase</fullName>
        <shortName evidence="10">GPAT</shortName>
        <ecNumber evidence="10">2.3.1.275</ecNumber>
    </alternativeName>
    <alternativeName>
        <fullName evidence="10">Lysophosphatidic acid synthase</fullName>
        <shortName evidence="10">LPA synthase</shortName>
    </alternativeName>
</protein>
<evidence type="ECO:0000256" key="11">
    <source>
        <dbReference type="SAM" id="MobiDB-lite"/>
    </source>
</evidence>
<dbReference type="NCBIfam" id="TIGR00023">
    <property type="entry name" value="glycerol-3-phosphate 1-O-acyltransferase PlsY"/>
    <property type="match status" value="1"/>
</dbReference>
<keyword evidence="13" id="KW-0012">Acyltransferase</keyword>
<comment type="catalytic activity">
    <reaction evidence="10">
        <text>an acyl phosphate + sn-glycerol 3-phosphate = a 1-acyl-sn-glycero-3-phosphate + phosphate</text>
        <dbReference type="Rhea" id="RHEA:34075"/>
        <dbReference type="ChEBI" id="CHEBI:43474"/>
        <dbReference type="ChEBI" id="CHEBI:57597"/>
        <dbReference type="ChEBI" id="CHEBI:57970"/>
        <dbReference type="ChEBI" id="CHEBI:59918"/>
        <dbReference type="EC" id="2.3.1.275"/>
    </reaction>
</comment>
<comment type="similarity">
    <text evidence="10">Belongs to the PlsY family.</text>
</comment>
<comment type="subunit">
    <text evidence="10">Probably interacts with PlsX.</text>
</comment>
<feature type="region of interest" description="Disordered" evidence="11">
    <location>
        <begin position="239"/>
        <end position="265"/>
    </location>
</feature>
<evidence type="ECO:0000256" key="5">
    <source>
        <dbReference type="ARBA" id="ARBA00022989"/>
    </source>
</evidence>
<dbReference type="STRING" id="453.Lfee_1164"/>
<dbReference type="PANTHER" id="PTHR30309">
    <property type="entry name" value="INNER MEMBRANE PROTEIN YGIH"/>
    <property type="match status" value="1"/>
</dbReference>
<dbReference type="PATRIC" id="fig|453.4.peg.1253"/>
<comment type="function">
    <text evidence="10">Catalyzes the transfer of an acyl group from acyl-phosphate (acyl-PO(4)) to glycerol-3-phosphate (G3P) to form lysophosphatidic acid (LPA). This enzyme utilizes acyl-phosphate as fatty acyl donor, but not acyl-CoA or acyl-ACP.</text>
</comment>
<dbReference type="Pfam" id="PF02660">
    <property type="entry name" value="G3P_acyltransf"/>
    <property type="match status" value="1"/>
</dbReference>
<dbReference type="GO" id="GO:0043772">
    <property type="term" value="F:acyl-phosphate glycerol-3-phosphate acyltransferase activity"/>
    <property type="evidence" value="ECO:0007669"/>
    <property type="project" value="UniProtKB-UniRule"/>
</dbReference>
<evidence type="ECO:0000256" key="10">
    <source>
        <dbReference type="HAMAP-Rule" id="MF_01043"/>
    </source>
</evidence>
<dbReference type="InterPro" id="IPR003811">
    <property type="entry name" value="G3P_acylTferase_PlsY"/>
</dbReference>
<dbReference type="EMBL" id="LNYB01000032">
    <property type="protein sequence ID" value="KTD01225.1"/>
    <property type="molecule type" value="Genomic_DNA"/>
</dbReference>
<comment type="subcellular location">
    <subcellularLocation>
        <location evidence="10">Cell membrane</location>
        <topology evidence="10">Multi-pass membrane protein</topology>
    </subcellularLocation>
</comment>
<evidence type="ECO:0000256" key="3">
    <source>
        <dbReference type="ARBA" id="ARBA00022679"/>
    </source>
</evidence>